<reference evidence="1 2" key="1">
    <citation type="submission" date="2024-03" db="EMBL/GenBank/DDBJ databases">
        <title>Novel Streptomyces species of biotechnological and ecological value are a feature of Machair soil.</title>
        <authorList>
            <person name="Prole J.R."/>
            <person name="Goodfellow M."/>
            <person name="Allenby N."/>
            <person name="Ward A.C."/>
        </authorList>
    </citation>
    <scope>NUCLEOTIDE SEQUENCE [LARGE SCALE GENOMIC DNA]</scope>
    <source>
        <strain evidence="1 2">MS1.AVA.1</strain>
    </source>
</reference>
<name>A0ABU8USH5_9ACTN</name>
<evidence type="ECO:0000313" key="1">
    <source>
        <dbReference type="EMBL" id="MEJ8671847.1"/>
    </source>
</evidence>
<proteinExistence type="predicted"/>
<dbReference type="EMBL" id="JBBKAK010000001">
    <property type="protein sequence ID" value="MEJ8671847.1"/>
    <property type="molecule type" value="Genomic_DNA"/>
</dbReference>
<dbReference type="Proteomes" id="UP001376459">
    <property type="component" value="Unassembled WGS sequence"/>
</dbReference>
<keyword evidence="2" id="KW-1185">Reference proteome</keyword>
<sequence length="66" mass="7350">MDDDVIIEVTREEWLAGCRRALANLGLTYSELERQARDRGGNFESAQAHVLWVSIGDSVTAEELGE</sequence>
<protein>
    <submittedName>
        <fullName evidence="1">Uncharacterized protein</fullName>
    </submittedName>
</protein>
<accession>A0ABU8USH5</accession>
<organism evidence="1 2">
    <name type="scientific">Streptomyces machairae</name>
    <dbReference type="NCBI Taxonomy" id="3134109"/>
    <lineage>
        <taxon>Bacteria</taxon>
        <taxon>Bacillati</taxon>
        <taxon>Actinomycetota</taxon>
        <taxon>Actinomycetes</taxon>
        <taxon>Kitasatosporales</taxon>
        <taxon>Streptomycetaceae</taxon>
        <taxon>Streptomyces</taxon>
    </lineage>
</organism>
<gene>
    <name evidence="1" type="ORF">WKI71_36440</name>
</gene>
<comment type="caution">
    <text evidence="1">The sequence shown here is derived from an EMBL/GenBank/DDBJ whole genome shotgun (WGS) entry which is preliminary data.</text>
</comment>
<evidence type="ECO:0000313" key="2">
    <source>
        <dbReference type="Proteomes" id="UP001376459"/>
    </source>
</evidence>